<dbReference type="Proteomes" id="UP000286071">
    <property type="component" value="Unassembled WGS sequence"/>
</dbReference>
<dbReference type="AlphaFoldDB" id="A0A423H6E0"/>
<dbReference type="EMBL" id="MOBJ01000009">
    <property type="protein sequence ID" value="RON08778.1"/>
    <property type="molecule type" value="Genomic_DNA"/>
</dbReference>
<accession>A0A423H6E0</accession>
<evidence type="ECO:0000313" key="1">
    <source>
        <dbReference type="EMBL" id="RON08778.1"/>
    </source>
</evidence>
<reference evidence="1 2" key="1">
    <citation type="submission" date="2016-10" db="EMBL/GenBank/DDBJ databases">
        <title>Comparative genome analysis of multiple Pseudomonas spp. focuses on biocontrol and plant growth promoting traits.</title>
        <authorList>
            <person name="Tao X.-Y."/>
            <person name="Taylor C.G."/>
        </authorList>
    </citation>
    <scope>NUCLEOTIDE SEQUENCE [LARGE SCALE GENOMIC DNA]</scope>
    <source>
        <strain evidence="1 2">48H11</strain>
    </source>
</reference>
<dbReference type="RefSeq" id="WP_123425988.1">
    <property type="nucleotide sequence ID" value="NZ_MOBJ01000009.1"/>
</dbReference>
<protein>
    <submittedName>
        <fullName evidence="1">Uncharacterized protein</fullName>
    </submittedName>
</protein>
<organism evidence="1 2">
    <name type="scientific">Pseudomonas brassicacearum</name>
    <dbReference type="NCBI Taxonomy" id="930166"/>
    <lineage>
        <taxon>Bacteria</taxon>
        <taxon>Pseudomonadati</taxon>
        <taxon>Pseudomonadota</taxon>
        <taxon>Gammaproteobacteria</taxon>
        <taxon>Pseudomonadales</taxon>
        <taxon>Pseudomonadaceae</taxon>
        <taxon>Pseudomonas</taxon>
    </lineage>
</organism>
<gene>
    <name evidence="1" type="ORF">BK659_15535</name>
</gene>
<evidence type="ECO:0000313" key="2">
    <source>
        <dbReference type="Proteomes" id="UP000286071"/>
    </source>
</evidence>
<sequence>MSDKPVYPVPRIKEAHGNTVFFRYVNKTLTVAVDMWSEPKARQRYYIWLSGYYDKPGQYEKRMIYSELLSQRDIDKGVLEVSVPERIYEGLVDQNSFHVWFGVDFNGGGEEDATQFTYAGSFMLVKDTYNDKTDFYGDDLGGWLVGPNINPDDLTFEAVEGKRCLRYPAKSDMRHRTILYKDFNLIQGRRYYFNATLSAPGASPQKGVVIYLREGNRIATASLYASHIFYSEGGGITARSTTVRLEIVADNQGAQLSRGFYISDIALYEFSSDRWWDPEWDLEWDSNKLPPAKDAQNESLNV</sequence>
<name>A0A423H6E0_9PSED</name>
<proteinExistence type="predicted"/>
<dbReference type="OrthoDB" id="7025024at2"/>
<comment type="caution">
    <text evidence="1">The sequence shown here is derived from an EMBL/GenBank/DDBJ whole genome shotgun (WGS) entry which is preliminary data.</text>
</comment>